<comment type="subcellular location">
    <subcellularLocation>
        <location evidence="1">Secreted</location>
    </subcellularLocation>
</comment>
<dbReference type="OrthoDB" id="4062651at2759"/>
<name>A0A371I3V6_MUCPR</name>
<dbReference type="EMBL" id="QJKJ01000985">
    <property type="protein sequence ID" value="RDY09718.1"/>
    <property type="molecule type" value="Genomic_DNA"/>
</dbReference>
<proteinExistence type="inferred from homology"/>
<evidence type="ECO:0000313" key="10">
    <source>
        <dbReference type="EMBL" id="RDY09718.1"/>
    </source>
</evidence>
<dbReference type="GO" id="GO:0016301">
    <property type="term" value="F:kinase activity"/>
    <property type="evidence" value="ECO:0007669"/>
    <property type="project" value="UniProtKB-KW"/>
</dbReference>
<dbReference type="FunFam" id="3.30.430.20:FF:000009">
    <property type="entry name" value="Cysteine-rich receptor-like protein kinase 28"/>
    <property type="match status" value="1"/>
</dbReference>
<evidence type="ECO:0000256" key="4">
    <source>
        <dbReference type="ARBA" id="ARBA00022737"/>
    </source>
</evidence>
<dbReference type="InterPro" id="IPR002902">
    <property type="entry name" value="GNK2"/>
</dbReference>
<dbReference type="AlphaFoldDB" id="A0A371I3V6"/>
<dbReference type="Pfam" id="PF01657">
    <property type="entry name" value="Stress-antifung"/>
    <property type="match status" value="2"/>
</dbReference>
<evidence type="ECO:0000256" key="2">
    <source>
        <dbReference type="ARBA" id="ARBA00022525"/>
    </source>
</evidence>
<evidence type="ECO:0000256" key="5">
    <source>
        <dbReference type="ARBA" id="ARBA00023180"/>
    </source>
</evidence>
<protein>
    <submittedName>
        <fullName evidence="10">Cysteine-rich receptor-like protein kinase 25</fullName>
    </submittedName>
</protein>
<dbReference type="Gene3D" id="3.30.430.20">
    <property type="entry name" value="Gnk2 domain, C-X8-C-X2-C motif"/>
    <property type="match status" value="2"/>
</dbReference>
<dbReference type="CDD" id="cd23509">
    <property type="entry name" value="Gnk2-like"/>
    <property type="match status" value="2"/>
</dbReference>
<evidence type="ECO:0000256" key="7">
    <source>
        <dbReference type="SAM" id="Phobius"/>
    </source>
</evidence>
<evidence type="ECO:0000256" key="8">
    <source>
        <dbReference type="SAM" id="SignalP"/>
    </source>
</evidence>
<keyword evidence="3 8" id="KW-0732">Signal</keyword>
<evidence type="ECO:0000259" key="9">
    <source>
        <dbReference type="PROSITE" id="PS51473"/>
    </source>
</evidence>
<feature type="transmembrane region" description="Helical" evidence="7">
    <location>
        <begin position="272"/>
        <end position="294"/>
    </location>
</feature>
<dbReference type="PROSITE" id="PS51473">
    <property type="entry name" value="GNK2"/>
    <property type="match status" value="2"/>
</dbReference>
<dbReference type="GO" id="GO:0005576">
    <property type="term" value="C:extracellular region"/>
    <property type="evidence" value="ECO:0007669"/>
    <property type="project" value="UniProtKB-SubCell"/>
</dbReference>
<dbReference type="STRING" id="157652.A0A371I3V6"/>
<feature type="domain" description="Gnk2-homologous" evidence="9">
    <location>
        <begin position="30"/>
        <end position="135"/>
    </location>
</feature>
<dbReference type="PANTHER" id="PTHR32411">
    <property type="entry name" value="CYSTEINE-RICH REPEAT SECRETORY PROTEIN 38-RELATED"/>
    <property type="match status" value="1"/>
</dbReference>
<keyword evidence="4" id="KW-0677">Repeat</keyword>
<dbReference type="FunFam" id="3.30.430.20:FF:000016">
    <property type="entry name" value="Cysteine-rich receptor-like protein kinase 10"/>
    <property type="match status" value="1"/>
</dbReference>
<dbReference type="InterPro" id="IPR050581">
    <property type="entry name" value="CRR_secretory_protein"/>
</dbReference>
<evidence type="ECO:0000256" key="1">
    <source>
        <dbReference type="ARBA" id="ARBA00004613"/>
    </source>
</evidence>
<keyword evidence="7" id="KW-0812">Transmembrane</keyword>
<feature type="chain" id="PRO_5016637200" evidence="8">
    <location>
        <begin position="27"/>
        <end position="303"/>
    </location>
</feature>
<dbReference type="Proteomes" id="UP000257109">
    <property type="component" value="Unassembled WGS sequence"/>
</dbReference>
<comment type="similarity">
    <text evidence="6">Belongs to the cysteine-rich repeat secretory protein family.</text>
</comment>
<evidence type="ECO:0000256" key="3">
    <source>
        <dbReference type="ARBA" id="ARBA00022729"/>
    </source>
</evidence>
<keyword evidence="2" id="KW-0964">Secreted</keyword>
<accession>A0A371I3V6</accession>
<organism evidence="10 11">
    <name type="scientific">Mucuna pruriens</name>
    <name type="common">Velvet bean</name>
    <name type="synonym">Dolichos pruriens</name>
    <dbReference type="NCBI Taxonomy" id="157652"/>
    <lineage>
        <taxon>Eukaryota</taxon>
        <taxon>Viridiplantae</taxon>
        <taxon>Streptophyta</taxon>
        <taxon>Embryophyta</taxon>
        <taxon>Tracheophyta</taxon>
        <taxon>Spermatophyta</taxon>
        <taxon>Magnoliopsida</taxon>
        <taxon>eudicotyledons</taxon>
        <taxon>Gunneridae</taxon>
        <taxon>Pentapetalae</taxon>
        <taxon>rosids</taxon>
        <taxon>fabids</taxon>
        <taxon>Fabales</taxon>
        <taxon>Fabaceae</taxon>
        <taxon>Papilionoideae</taxon>
        <taxon>50 kb inversion clade</taxon>
        <taxon>NPAAA clade</taxon>
        <taxon>indigoferoid/millettioid clade</taxon>
        <taxon>Phaseoleae</taxon>
        <taxon>Mucuna</taxon>
    </lineage>
</organism>
<keyword evidence="7" id="KW-0472">Membrane</keyword>
<feature type="non-terminal residue" evidence="10">
    <location>
        <position position="1"/>
    </location>
</feature>
<evidence type="ECO:0000256" key="6">
    <source>
        <dbReference type="ARBA" id="ARBA00038515"/>
    </source>
</evidence>
<reference evidence="10" key="1">
    <citation type="submission" date="2018-05" db="EMBL/GenBank/DDBJ databases">
        <title>Draft genome of Mucuna pruriens seed.</title>
        <authorList>
            <person name="Nnadi N.E."/>
            <person name="Vos R."/>
            <person name="Hasami M.H."/>
            <person name="Devisetty U.K."/>
            <person name="Aguiy J.C."/>
        </authorList>
    </citation>
    <scope>NUCLEOTIDE SEQUENCE [LARGE SCALE GENOMIC DNA]</scope>
    <source>
        <strain evidence="10">JCA_2017</strain>
    </source>
</reference>
<feature type="domain" description="Gnk2-homologous" evidence="9">
    <location>
        <begin position="141"/>
        <end position="246"/>
    </location>
</feature>
<keyword evidence="11" id="KW-1185">Reference proteome</keyword>
<dbReference type="InterPro" id="IPR038408">
    <property type="entry name" value="GNK2_sf"/>
</dbReference>
<keyword evidence="5" id="KW-0325">Glycoprotein</keyword>
<evidence type="ECO:0000313" key="11">
    <source>
        <dbReference type="Proteomes" id="UP000257109"/>
    </source>
</evidence>
<gene>
    <name evidence="10" type="primary">CRK25</name>
    <name evidence="10" type="ORF">CR513_05879</name>
</gene>
<comment type="caution">
    <text evidence="10">The sequence shown here is derived from an EMBL/GenBank/DDBJ whole genome shotgun (WGS) entry which is preliminary data.</text>
</comment>
<keyword evidence="7" id="KW-1133">Transmembrane helix</keyword>
<feature type="signal peptide" evidence="8">
    <location>
        <begin position="1"/>
        <end position="26"/>
    </location>
</feature>
<dbReference type="PANTHER" id="PTHR32411:SF43">
    <property type="entry name" value="CYSTEINE-RICH REPEAT SECRETORY PROTEIN 38"/>
    <property type="match status" value="1"/>
</dbReference>
<sequence>MATKTLITILRFLVFIFISLFTMASASSPNYVGDDCHNSTTKEVLTLTYQTNLHNTLSWISSDAATSNGYNQIATGTGTVDAVYGLYSCRGDVTGSFCQFCISTAASDILQRCPNKTSAVIWYNYCILRYSNHNFFGNLTITPSWYVVGSKNISSPEELQKAEDYMQSLKREATMESNELYAIGRFNLSDGEERYGMVQCTRDLTNDECSQCLEDMIDKVPQCCGANLGWQVWAPSCLIKYDDYMFYQITNQTSSPLPNPARKGGTIKSKTLIIIIVSVLVALALLSCSTYYLWRQYLSNKGN</sequence>